<sequence>MTITPAQEAIANLINLAEKGEIDPWDVPVIEIIDRFLAELGLIGETESPQQEADLPRSGQAFLWASMLVLFKADSLHLLQEELLEIEEEEFFEEEYIETEKRSLPANLEQHIRRRTSAQPVGKRRVTLQELIEQLEHIAAEIEAAATDTSPKRSQRSRSAAIKAIAQLAHNENLTELAAQLESFLYLNLAQLASDRDYVDWENLLERWHTADASKILNQDHSPNSDLDRAGVFWALLLLSAQSKVELVQEEFYQDLSVRPLNSCVQT</sequence>
<evidence type="ECO:0000256" key="2">
    <source>
        <dbReference type="ARBA" id="ARBA00044777"/>
    </source>
</evidence>
<dbReference type="RefSeq" id="WP_229638685.1">
    <property type="nucleotide sequence ID" value="NZ_JADWDC010000003.1"/>
</dbReference>
<reference evidence="3" key="1">
    <citation type="journal article" date="2021" name="Antonie Van Leeuwenhoek">
        <title>Draft genome and description of Waterburya agarophytonicola gen. nov. sp. nov. (Pleurocapsales, Cyanobacteria): a seaweed symbiont.</title>
        <authorList>
            <person name="Bonthond G."/>
            <person name="Shalygin S."/>
            <person name="Bayer T."/>
            <person name="Weinberger F."/>
        </authorList>
    </citation>
    <scope>NUCLEOTIDE SEQUENCE</scope>
    <source>
        <strain evidence="3">KI4</strain>
    </source>
</reference>
<accession>A0A964BP02</accession>
<organism evidence="3 4">
    <name type="scientific">Waterburya agarophytonicola KI4</name>
    <dbReference type="NCBI Taxonomy" id="2874699"/>
    <lineage>
        <taxon>Bacteria</taxon>
        <taxon>Bacillati</taxon>
        <taxon>Cyanobacteriota</taxon>
        <taxon>Cyanophyceae</taxon>
        <taxon>Pleurocapsales</taxon>
        <taxon>Hyellaceae</taxon>
        <taxon>Waterburya</taxon>
        <taxon>Waterburya agarophytonicola</taxon>
    </lineage>
</organism>
<dbReference type="InterPro" id="IPR023093">
    <property type="entry name" value="ScpA-like_C"/>
</dbReference>
<evidence type="ECO:0000313" key="3">
    <source>
        <dbReference type="EMBL" id="MCC0175682.1"/>
    </source>
</evidence>
<dbReference type="EMBL" id="JADWDC010000003">
    <property type="protein sequence ID" value="MCC0175682.1"/>
    <property type="molecule type" value="Genomic_DNA"/>
</dbReference>
<dbReference type="InterPro" id="IPR003768">
    <property type="entry name" value="ScpA"/>
</dbReference>
<comment type="caution">
    <text evidence="3">The sequence shown here is derived from an EMBL/GenBank/DDBJ whole genome shotgun (WGS) entry which is preliminary data.</text>
</comment>
<proteinExistence type="predicted"/>
<keyword evidence="1" id="KW-0159">Chromosome partition</keyword>
<dbReference type="AlphaFoldDB" id="A0A964BP02"/>
<evidence type="ECO:0000256" key="1">
    <source>
        <dbReference type="ARBA" id="ARBA00022829"/>
    </source>
</evidence>
<dbReference type="GO" id="GO:0007059">
    <property type="term" value="P:chromosome segregation"/>
    <property type="evidence" value="ECO:0007669"/>
    <property type="project" value="UniProtKB-KW"/>
</dbReference>
<dbReference type="Proteomes" id="UP000729733">
    <property type="component" value="Unassembled WGS sequence"/>
</dbReference>
<protein>
    <recommendedName>
        <fullName evidence="2">Segregation and condensation protein A</fullName>
    </recommendedName>
</protein>
<dbReference type="Gene3D" id="1.10.10.580">
    <property type="entry name" value="Structural maintenance of chromosome 1. Chain E"/>
    <property type="match status" value="1"/>
</dbReference>
<name>A0A964BP02_9CYAN</name>
<dbReference type="PANTHER" id="PTHR33969:SF2">
    <property type="entry name" value="SEGREGATION AND CONDENSATION PROTEIN A"/>
    <property type="match status" value="1"/>
</dbReference>
<dbReference type="Pfam" id="PF02616">
    <property type="entry name" value="SMC_ScpA"/>
    <property type="match status" value="1"/>
</dbReference>
<dbReference type="Gene3D" id="6.10.250.2410">
    <property type="match status" value="1"/>
</dbReference>
<gene>
    <name evidence="3" type="ORF">I4641_01645</name>
</gene>
<keyword evidence="4" id="KW-1185">Reference proteome</keyword>
<dbReference type="PANTHER" id="PTHR33969">
    <property type="entry name" value="SEGREGATION AND CONDENSATION PROTEIN A"/>
    <property type="match status" value="1"/>
</dbReference>
<evidence type="ECO:0000313" key="4">
    <source>
        <dbReference type="Proteomes" id="UP000729733"/>
    </source>
</evidence>